<proteinExistence type="predicted"/>
<dbReference type="EMBL" id="OX596099">
    <property type="protein sequence ID" value="CAI9695787.1"/>
    <property type="molecule type" value="Genomic_DNA"/>
</dbReference>
<gene>
    <name evidence="1" type="ORF">MRATA1EN3_LOCUS7000</name>
</gene>
<accession>A0ACB0E5M2</accession>
<name>A0ACB0E5M2_RANTA</name>
<evidence type="ECO:0000313" key="1">
    <source>
        <dbReference type="EMBL" id="CAI9695787.1"/>
    </source>
</evidence>
<dbReference type="Proteomes" id="UP001162501">
    <property type="component" value="Chromosome 15"/>
</dbReference>
<sequence length="145" mass="15152">MGPSRGAGPRASAAGRGPVGKEVGEAWEGKVETENGGPGTRAGAAPRRPATRAGAERSEAGGIPWGQAEEKNVDTETQEEHHVIPEAEIGVSLPQAKEHQGSLASSRSQEKEEINKEVQKAPTNVLSGLLLVCIIASDENMKPLE</sequence>
<organism evidence="1 2">
    <name type="scientific">Rangifer tarandus platyrhynchus</name>
    <name type="common">Svalbard reindeer</name>
    <dbReference type="NCBI Taxonomy" id="3082113"/>
    <lineage>
        <taxon>Eukaryota</taxon>
        <taxon>Metazoa</taxon>
        <taxon>Chordata</taxon>
        <taxon>Craniata</taxon>
        <taxon>Vertebrata</taxon>
        <taxon>Euteleostomi</taxon>
        <taxon>Mammalia</taxon>
        <taxon>Eutheria</taxon>
        <taxon>Laurasiatheria</taxon>
        <taxon>Artiodactyla</taxon>
        <taxon>Ruminantia</taxon>
        <taxon>Pecora</taxon>
        <taxon>Cervidae</taxon>
        <taxon>Odocoileinae</taxon>
        <taxon>Rangifer</taxon>
    </lineage>
</organism>
<protein>
    <submittedName>
        <fullName evidence="1">Uncharacterized protein</fullName>
    </submittedName>
</protein>
<reference evidence="1" key="1">
    <citation type="submission" date="2023-05" db="EMBL/GenBank/DDBJ databases">
        <authorList>
            <consortium name="ELIXIR-Norway"/>
        </authorList>
    </citation>
    <scope>NUCLEOTIDE SEQUENCE</scope>
</reference>
<evidence type="ECO:0000313" key="2">
    <source>
        <dbReference type="Proteomes" id="UP001162501"/>
    </source>
</evidence>